<dbReference type="InterPro" id="IPR036770">
    <property type="entry name" value="Ankyrin_rpt-contain_sf"/>
</dbReference>
<dbReference type="PANTHER" id="PTHR46586">
    <property type="entry name" value="ANKYRIN REPEAT-CONTAINING PROTEIN"/>
    <property type="match status" value="1"/>
</dbReference>
<protein>
    <submittedName>
        <fullName evidence="1">Uncharacterized protein</fullName>
    </submittedName>
</protein>
<evidence type="ECO:0000313" key="1">
    <source>
        <dbReference type="EMBL" id="KAF0742879.1"/>
    </source>
</evidence>
<dbReference type="Gene3D" id="1.25.40.20">
    <property type="entry name" value="Ankyrin repeat-containing domain"/>
    <property type="match status" value="1"/>
</dbReference>
<comment type="caution">
    <text evidence="1">The sequence shown here is derived from an EMBL/GenBank/DDBJ whole genome shotgun (WGS) entry which is preliminary data.</text>
</comment>
<dbReference type="VEuPathDB" id="FungiDB:AeMF1_012746"/>
<dbReference type="EMBL" id="VJMJ01000023">
    <property type="protein sequence ID" value="KAF0742879.1"/>
    <property type="molecule type" value="Genomic_DNA"/>
</dbReference>
<name>A0A6G0XR33_9STRA</name>
<dbReference type="AlphaFoldDB" id="A0A6G0XR33"/>
<dbReference type="Proteomes" id="UP000481153">
    <property type="component" value="Unassembled WGS sequence"/>
</dbReference>
<organism evidence="1 2">
    <name type="scientific">Aphanomyces euteiches</name>
    <dbReference type="NCBI Taxonomy" id="100861"/>
    <lineage>
        <taxon>Eukaryota</taxon>
        <taxon>Sar</taxon>
        <taxon>Stramenopiles</taxon>
        <taxon>Oomycota</taxon>
        <taxon>Saprolegniomycetes</taxon>
        <taxon>Saprolegniales</taxon>
        <taxon>Verrucalvaceae</taxon>
        <taxon>Aphanomyces</taxon>
    </lineage>
</organism>
<sequence length="339" mass="38474">MAEATVDASPALELNGLPDTTREIVESLRRKPTQQWILRPQFLPTVPATLEGILLQIPKSVLQLDHESHARAFPLLDEEQAVLVHLTYGHFAKEFAAWKTAQGMHGVQQALELYPTLRPAFFYCAVIAGDLELMHIILNSDIAGAFELSGESKEDYLNHVHVFAFRLAVIYNQVEAVEYLLDHPRWIEVTVADFLCLPMQLAMEAAASKGKLGIVQILHRHYSVEELEKDNSPLAMDVAVAYGQLSVVKFLHENGFHGCSDSAVRLASEKKFTDVVEYVELHNLVATSFREDQLFLDSAPEPIPLQVFFGDFFYVDIELTEEKFQQWMEDHKDDQFYPM</sequence>
<proteinExistence type="predicted"/>
<accession>A0A6G0XR33</accession>
<keyword evidence="2" id="KW-1185">Reference proteome</keyword>
<reference evidence="1 2" key="1">
    <citation type="submission" date="2019-07" db="EMBL/GenBank/DDBJ databases">
        <title>Genomics analysis of Aphanomyces spp. identifies a new class of oomycete effector associated with host adaptation.</title>
        <authorList>
            <person name="Gaulin E."/>
        </authorList>
    </citation>
    <scope>NUCLEOTIDE SEQUENCE [LARGE SCALE GENOMIC DNA]</scope>
    <source>
        <strain evidence="1 2">ATCC 201684</strain>
    </source>
</reference>
<gene>
    <name evidence="1" type="ORF">Ae201684_002275</name>
</gene>
<dbReference type="InterPro" id="IPR052050">
    <property type="entry name" value="SecEffector_AnkRepeat"/>
</dbReference>
<dbReference type="SUPFAM" id="SSF48403">
    <property type="entry name" value="Ankyrin repeat"/>
    <property type="match status" value="1"/>
</dbReference>
<evidence type="ECO:0000313" key="2">
    <source>
        <dbReference type="Proteomes" id="UP000481153"/>
    </source>
</evidence>
<dbReference type="PANTHER" id="PTHR46586:SF3">
    <property type="entry name" value="ANKYRIN REPEAT-CONTAINING PROTEIN"/>
    <property type="match status" value="1"/>
</dbReference>